<feature type="region of interest" description="Disordered" evidence="1">
    <location>
        <begin position="1"/>
        <end position="77"/>
    </location>
</feature>
<feature type="region of interest" description="Disordered" evidence="1">
    <location>
        <begin position="375"/>
        <end position="397"/>
    </location>
</feature>
<evidence type="ECO:0000256" key="2">
    <source>
        <dbReference type="SAM" id="Phobius"/>
    </source>
</evidence>
<feature type="transmembrane region" description="Helical" evidence="2">
    <location>
        <begin position="449"/>
        <end position="467"/>
    </location>
</feature>
<reference evidence="3 4" key="1">
    <citation type="journal article" date="2007" name="J. Gen. Virol.">
        <title>Comparison of ovine herpesvirus 2 genomes isolated from domestic sheep (Ovis aries) and a clinically affected cow (Bos bovis).</title>
        <authorList>
            <person name="Taus N.S."/>
            <person name="Herndon D.R."/>
            <person name="Traul D.L."/>
            <person name="Stewart J.P."/>
            <person name="Ackermann M."/>
            <person name="Li H."/>
            <person name="Knowles D.P."/>
            <person name="Lewis G.S."/>
            <person name="Brayton K.A."/>
        </authorList>
    </citation>
    <scope>NUCLEOTIDE SEQUENCE [LARGE SCALE GENOMIC DNA]</scope>
</reference>
<gene>
    <name evidence="3" type="ORF">OvHV-2gp74</name>
</gene>
<evidence type="ECO:0000313" key="3">
    <source>
        <dbReference type="EMBL" id="ABB22294.1"/>
    </source>
</evidence>
<protein>
    <submittedName>
        <fullName evidence="3">Ov10</fullName>
    </submittedName>
</protein>
<dbReference type="EMBL" id="DQ198083">
    <property type="protein sequence ID" value="ABB22294.1"/>
    <property type="molecule type" value="Genomic_DNA"/>
</dbReference>
<feature type="region of interest" description="Disordered" evidence="1">
    <location>
        <begin position="109"/>
        <end position="157"/>
    </location>
</feature>
<sequence>MAHRGGRGRPGGPGESREPENIELQDLGNAAPTRSRRPRRLRRQDSRDHHDSRDDATGSDEGRPGRPQGESPGLVEPAALAILAMEGGDIRRSPVEHCRHGRRGWWCFGNRTPSPPPRRRPPPAPTRGASVLYEEIEGDEDPPLGHPPPLPPRTSMTTYTLVGAAGSESLLVPMSDVDPLTQPSAQPTQGPAPPATLSEQAPGLIETVLVSVDVHTNTEGDPAANERLGARPKVKKKKTKKGALGTEQIPGPEPSGQPPTPTSSESNDPSTRSVYSDYSPSHTQYDVLNLTKIENGEENGATGGPPAPDDEGTIYSPQLPMEMVFPVVQPPRPPGALDPASLLQLPIQGTHPADGGRHPHQPLARRVTYLSITPEDEHPPPIHRPQLPSGQAPEPPRVPLTMSVDRLWARMHQMETRLNDLETRERDRDRAHEEEIQRLRRSNRCKSRAIWVLVAIAVLFMIATAVLT</sequence>
<accession>A1BM65</accession>
<evidence type="ECO:0000256" key="1">
    <source>
        <dbReference type="SAM" id="MobiDB-lite"/>
    </source>
</evidence>
<dbReference type="Proteomes" id="UP000152762">
    <property type="component" value="Segment"/>
</dbReference>
<keyword evidence="2" id="KW-0472">Membrane</keyword>
<feature type="region of interest" description="Disordered" evidence="1">
    <location>
        <begin position="216"/>
        <end position="316"/>
    </location>
</feature>
<evidence type="ECO:0000313" key="4">
    <source>
        <dbReference type="Proteomes" id="UP000152762"/>
    </source>
</evidence>
<feature type="compositionally biased region" description="Polar residues" evidence="1">
    <location>
        <begin position="267"/>
        <end position="286"/>
    </location>
</feature>
<proteinExistence type="predicted"/>
<keyword evidence="2" id="KW-0812">Transmembrane</keyword>
<feature type="compositionally biased region" description="Pro residues" evidence="1">
    <location>
        <begin position="251"/>
        <end position="261"/>
    </location>
</feature>
<feature type="compositionally biased region" description="Basic residues" evidence="1">
    <location>
        <begin position="230"/>
        <end position="241"/>
    </location>
</feature>
<organism evidence="3 4">
    <name type="scientific">Ovine gammaherpesvirus 2</name>
    <dbReference type="NCBI Taxonomy" id="10398"/>
    <lineage>
        <taxon>Viruses</taxon>
        <taxon>Duplodnaviria</taxon>
        <taxon>Heunggongvirae</taxon>
        <taxon>Peploviricota</taxon>
        <taxon>Herviviricetes</taxon>
        <taxon>Herpesvirales</taxon>
        <taxon>Orthoherpesviridae</taxon>
        <taxon>Gammaherpesvirinae</taxon>
        <taxon>Macavirus</taxon>
        <taxon>Macavirus ovinegamma2</taxon>
    </lineage>
</organism>
<keyword evidence="2" id="KW-1133">Transmembrane helix</keyword>
<feature type="region of interest" description="Disordered" evidence="1">
    <location>
        <begin position="170"/>
        <end position="204"/>
    </location>
</feature>
<feature type="compositionally biased region" description="Basic and acidic residues" evidence="1">
    <location>
        <begin position="43"/>
        <end position="64"/>
    </location>
</feature>
<name>A1BM65_9GAMA</name>